<organism evidence="2 3">
    <name type="scientific">Azospirillum thermophilum</name>
    <dbReference type="NCBI Taxonomy" id="2202148"/>
    <lineage>
        <taxon>Bacteria</taxon>
        <taxon>Pseudomonadati</taxon>
        <taxon>Pseudomonadota</taxon>
        <taxon>Alphaproteobacteria</taxon>
        <taxon>Rhodospirillales</taxon>
        <taxon>Azospirillaceae</taxon>
        <taxon>Azospirillum</taxon>
    </lineage>
</organism>
<feature type="region of interest" description="Disordered" evidence="1">
    <location>
        <begin position="67"/>
        <end position="90"/>
    </location>
</feature>
<dbReference type="EMBL" id="CP029357">
    <property type="protein sequence ID" value="AWK89734.1"/>
    <property type="molecule type" value="Genomic_DNA"/>
</dbReference>
<evidence type="ECO:0000256" key="1">
    <source>
        <dbReference type="SAM" id="MobiDB-lite"/>
    </source>
</evidence>
<evidence type="ECO:0000313" key="2">
    <source>
        <dbReference type="EMBL" id="AWK89734.1"/>
    </source>
</evidence>
<geneLocation type="plasmid" evidence="2 3">
    <name>unnamed2</name>
</geneLocation>
<dbReference type="Proteomes" id="UP000245629">
    <property type="component" value="Plasmid unnamed2"/>
</dbReference>
<accession>A0A2S2CYZ2</accession>
<keyword evidence="3" id="KW-1185">Reference proteome</keyword>
<dbReference type="KEGG" id="azz:DEW08_27530"/>
<proteinExistence type="predicted"/>
<protein>
    <submittedName>
        <fullName evidence="2">Uncharacterized protein</fullName>
    </submittedName>
</protein>
<gene>
    <name evidence="2" type="ORF">DEW08_27530</name>
</gene>
<name>A0A2S2CYZ2_9PROT</name>
<keyword evidence="2" id="KW-0614">Plasmid</keyword>
<dbReference type="AlphaFoldDB" id="A0A2S2CYZ2"/>
<sequence length="196" mass="20425">MMFDGAAIVDAAAMAAADPHPDRTVEAHVDPVTVEPVTVTIPQPEPPQPAPAATGPSETMIRAEEVAQKDAAPQEQSAAADRDTLAGTADTEPATGFAAIDDRARDVIRDYLGQDGLTKLFTAFNGRQDAPSAEWTGRAEALQQRIASGDYGVAIRFVGADRMSGPMPPSRRADPTAARPSSSTATGGGRRQTPTC</sequence>
<feature type="region of interest" description="Disordered" evidence="1">
    <location>
        <begin position="160"/>
        <end position="196"/>
    </location>
</feature>
<reference evidence="3" key="1">
    <citation type="submission" date="2018-05" db="EMBL/GenBank/DDBJ databases">
        <title>Azospirillum thermophila sp. nov., a novel isolated from hot spring.</title>
        <authorList>
            <person name="Zhao Z."/>
        </authorList>
    </citation>
    <scope>NUCLEOTIDE SEQUENCE [LARGE SCALE GENOMIC DNA]</scope>
    <source>
        <strain evidence="3">CFH 70021</strain>
        <plasmid evidence="3">unnamed2</plasmid>
    </source>
</reference>
<evidence type="ECO:0000313" key="3">
    <source>
        <dbReference type="Proteomes" id="UP000245629"/>
    </source>
</evidence>